<evidence type="ECO:0000256" key="5">
    <source>
        <dbReference type="ARBA" id="ARBA00022803"/>
    </source>
</evidence>
<feature type="compositionally biased region" description="Basic residues" evidence="11">
    <location>
        <begin position="1"/>
        <end position="10"/>
    </location>
</feature>
<dbReference type="WBParaSite" id="jg17778">
    <property type="protein sequence ID" value="jg17778"/>
    <property type="gene ID" value="jg17778"/>
</dbReference>
<evidence type="ECO:0000256" key="7">
    <source>
        <dbReference type="ARBA" id="ARBA00022989"/>
    </source>
</evidence>
<dbReference type="AlphaFoldDB" id="A0A915DB50"/>
<keyword evidence="8" id="KW-0472">Membrane</keyword>
<accession>A0A915DB50</accession>
<keyword evidence="4 10" id="KW-0547">Nucleotide-binding</keyword>
<evidence type="ECO:0000313" key="14">
    <source>
        <dbReference type="WBParaSite" id="jg17778"/>
    </source>
</evidence>
<feature type="region of interest" description="Disordered" evidence="11">
    <location>
        <begin position="571"/>
        <end position="603"/>
    </location>
</feature>
<feature type="compositionally biased region" description="Polar residues" evidence="11">
    <location>
        <begin position="572"/>
        <end position="589"/>
    </location>
</feature>
<organism evidence="13 14">
    <name type="scientific">Ditylenchus dipsaci</name>
    <dbReference type="NCBI Taxonomy" id="166011"/>
    <lineage>
        <taxon>Eukaryota</taxon>
        <taxon>Metazoa</taxon>
        <taxon>Ecdysozoa</taxon>
        <taxon>Nematoda</taxon>
        <taxon>Chromadorea</taxon>
        <taxon>Rhabditida</taxon>
        <taxon>Tylenchina</taxon>
        <taxon>Tylenchomorpha</taxon>
        <taxon>Sphaerularioidea</taxon>
        <taxon>Anguinidae</taxon>
        <taxon>Anguininae</taxon>
        <taxon>Ditylenchus</taxon>
    </lineage>
</organism>
<sequence length="760" mass="85602">MSAQQKRQKQKPATSTTESKCQTLQGENQEGSSKIKVREGKDGPVDDDVVKAETLDSYGVKEGSTLHLSGRLFGGSRKMQITDPSTGEEIKVSPEAVRQKIPLKNALEIVDSERKKIVNAEHFTKLTLELKRRISGGGVLEALKMLEAGCRRVLGEGTEAQVKNDKMIWASYREHAKKYTWSEQDFENFSGRPYLDPGSEFMTSVWSKKYSEETLNTKLPPEKLEKFWDFVEERKNVASEDQLYSISFEMLSIDPNHARARSVFNEVLPSITKAEADQLRQVQVERDQLCERLPLQDWKKAVFFAYCKSVYSIATQMDQEADVDVGGKKKPDVDVVGKKMASFVTEQLATEEPWNLGHVYHFLKSGKLSLDLPSTSMTIIEANVRNVAKAYALVLSEGLINNDNNAISSLFLCRLHRQLYSGKERAGIIREDRSKRLNQMLNYINYLKSDPSCHPIETAVLAHYAVVHVHPYEDGNGRVCRMLQDHILMSTGFVPISIPDDEKVEYFDVFYRIKSSLPNSNDYHKRVKKGPYDLKYCGSRSLRPLINFMESQLKDTMKKIGSDCFDYPVPSTEPNLDSTGLPETSSKSIPSVARGEDSDGWSQNRRSADLYESLGSLDLSAQATTPSSKLLNTPVISTLSPLKDAFLAGLDESLLFSTPTSAAFRDQIPDNTLTSTAASIIREAISDESPACLGWDDLLDREFCDRVKIENRSLKPGGFSWMHMLKETLLEINPALLEYDKDGDEEILNKNLSSFERMTY</sequence>
<keyword evidence="3" id="KW-0677">Repeat</keyword>
<dbReference type="GO" id="GO:0005524">
    <property type="term" value="F:ATP binding"/>
    <property type="evidence" value="ECO:0007669"/>
    <property type="project" value="UniProtKB-KW"/>
</dbReference>
<evidence type="ECO:0000256" key="9">
    <source>
        <dbReference type="PIRSR" id="PIRSR640198-1"/>
    </source>
</evidence>
<dbReference type="GO" id="GO:0016020">
    <property type="term" value="C:membrane"/>
    <property type="evidence" value="ECO:0007669"/>
    <property type="project" value="UniProtKB-SubCell"/>
</dbReference>
<dbReference type="PROSITE" id="PS51459">
    <property type="entry name" value="FIDO"/>
    <property type="match status" value="1"/>
</dbReference>
<protein>
    <submittedName>
        <fullName evidence="14">Fido domain-containing protein</fullName>
    </submittedName>
</protein>
<dbReference type="InterPro" id="IPR003812">
    <property type="entry name" value="Fido"/>
</dbReference>
<keyword evidence="7" id="KW-1133">Transmembrane helix</keyword>
<proteinExistence type="predicted"/>
<evidence type="ECO:0000256" key="2">
    <source>
        <dbReference type="ARBA" id="ARBA00022692"/>
    </source>
</evidence>
<dbReference type="PANTHER" id="PTHR13504:SF34">
    <property type="entry name" value="PROTEIN ADENYLYLTRANSFERASE FICD"/>
    <property type="match status" value="1"/>
</dbReference>
<evidence type="ECO:0000256" key="11">
    <source>
        <dbReference type="SAM" id="MobiDB-lite"/>
    </source>
</evidence>
<feature type="active site" evidence="9">
    <location>
        <position position="470"/>
    </location>
</feature>
<dbReference type="SUPFAM" id="SSF140931">
    <property type="entry name" value="Fic-like"/>
    <property type="match status" value="1"/>
</dbReference>
<evidence type="ECO:0000256" key="4">
    <source>
        <dbReference type="ARBA" id="ARBA00022741"/>
    </source>
</evidence>
<dbReference type="PANTHER" id="PTHR13504">
    <property type="entry name" value="FIDO DOMAIN-CONTAINING PROTEIN DDB_G0283145"/>
    <property type="match status" value="1"/>
</dbReference>
<feature type="region of interest" description="Disordered" evidence="11">
    <location>
        <begin position="1"/>
        <end position="48"/>
    </location>
</feature>
<dbReference type="Gene3D" id="1.10.3290.10">
    <property type="entry name" value="Fido-like domain"/>
    <property type="match status" value="1"/>
</dbReference>
<dbReference type="InterPro" id="IPR040198">
    <property type="entry name" value="Fido_containing"/>
</dbReference>
<dbReference type="Proteomes" id="UP000887574">
    <property type="component" value="Unplaced"/>
</dbReference>
<keyword evidence="6 10" id="KW-0067">ATP-binding</keyword>
<name>A0A915DB50_9BILA</name>
<dbReference type="Pfam" id="PF02661">
    <property type="entry name" value="Fic"/>
    <property type="match status" value="1"/>
</dbReference>
<evidence type="ECO:0000256" key="10">
    <source>
        <dbReference type="PIRSR" id="PIRSR640198-2"/>
    </source>
</evidence>
<reference evidence="14" key="1">
    <citation type="submission" date="2022-11" db="UniProtKB">
        <authorList>
            <consortium name="WormBaseParasite"/>
        </authorList>
    </citation>
    <scope>IDENTIFICATION</scope>
</reference>
<keyword evidence="2" id="KW-0812">Transmembrane</keyword>
<feature type="domain" description="Fido" evidence="12">
    <location>
        <begin position="407"/>
        <end position="529"/>
    </location>
</feature>
<keyword evidence="13" id="KW-1185">Reference proteome</keyword>
<feature type="compositionally biased region" description="Polar residues" evidence="11">
    <location>
        <begin position="11"/>
        <end position="32"/>
    </location>
</feature>
<feature type="compositionally biased region" description="Basic and acidic residues" evidence="11">
    <location>
        <begin position="36"/>
        <end position="48"/>
    </location>
</feature>
<evidence type="ECO:0000313" key="13">
    <source>
        <dbReference type="Proteomes" id="UP000887574"/>
    </source>
</evidence>
<keyword evidence="5" id="KW-0802">TPR repeat</keyword>
<evidence type="ECO:0000256" key="8">
    <source>
        <dbReference type="ARBA" id="ARBA00023136"/>
    </source>
</evidence>
<evidence type="ECO:0000256" key="3">
    <source>
        <dbReference type="ARBA" id="ARBA00022737"/>
    </source>
</evidence>
<comment type="subcellular location">
    <subcellularLocation>
        <location evidence="1">Membrane</location>
        <topology evidence="1">Single-pass membrane protein</topology>
    </subcellularLocation>
</comment>
<feature type="binding site" evidence="10">
    <location>
        <begin position="474"/>
        <end position="481"/>
    </location>
    <ligand>
        <name>ATP</name>
        <dbReference type="ChEBI" id="CHEBI:30616"/>
    </ligand>
</feature>
<evidence type="ECO:0000256" key="6">
    <source>
        <dbReference type="ARBA" id="ARBA00022840"/>
    </source>
</evidence>
<dbReference type="InterPro" id="IPR036597">
    <property type="entry name" value="Fido-like_dom_sf"/>
</dbReference>
<evidence type="ECO:0000256" key="1">
    <source>
        <dbReference type="ARBA" id="ARBA00004167"/>
    </source>
</evidence>
<evidence type="ECO:0000259" key="12">
    <source>
        <dbReference type="PROSITE" id="PS51459"/>
    </source>
</evidence>